<dbReference type="InterPro" id="IPR013320">
    <property type="entry name" value="ConA-like_dom_sf"/>
</dbReference>
<dbReference type="EMBL" id="CP042914">
    <property type="protein sequence ID" value="QEG39297.1"/>
    <property type="molecule type" value="Genomic_DNA"/>
</dbReference>
<feature type="domain" description="DUF1553" evidence="4">
    <location>
        <begin position="464"/>
        <end position="723"/>
    </location>
</feature>
<sequence>MFSKQVGRSATRTNRLDGGSTFFRLVGILLGFYGAAGTSVWAADAAVDFESEIAPLLIRRCVECHQGSHPAGGLLLTTRQGLHAGGDSGPVLDLQHVNDSGLLQRVADGDMPPEKQGRSQQLPDEEIQLLRRWLANGASWPEDRELDYFERTNEMRAGRDWWSLQPVVRPDLPELEHQAPPDNPIDAFVWSKLESEGISPAPPADRRTLIRRVYYDLIGLPPSEAEIEAFLADDSPDAWPRLIDRLLEMPQYGERWARYWLDLARYADTSGYERDQEKPYAWKYRDWVVDAFNHDMPYDQFVRQQIAGDELPDRDQQSVIATGFLRLGTWNDEPNDSADYQYERLEDLVHTTSSTFLALTVKCARCHSHKFDAITQEDYYRMASAFWAGPLLGGKLGGPTAEQLGYDDVLGWTDQGPTVKPLHILKDGERLQPLEEVVPASLSSIPTLERPFDPPPSGAETSHRRLQLADWITDPRNPLTPRVLVNRLWQHHFGQGIVRTPNNFGFLADPPTHPQLLDWLAAEFQSGGQRIKAMHRLILTSQTWQQSSLHPQAETLERRDSTNRLLWRFTRRRLDAEALRDSLLAVSDELNTSVGGEAFKPTISPEALEGLSRKTAAWQASPPQQQNRRSLYMYLKRGLLPPMMTAFDLCDPTLSCGQRDVTIVPTQALAMLNNRFVHDRSERLATVISEHFSSDQQQVRQAWSRVLQRPPSPDEMDAALRFLATQTQTFSEREESAEPPRRDPATQTVAAALVLHLRADQAVDSDAGDSRIRSLPDLSQQGHEATQQDRGSQPQLVAAGIGGKPTLRFDGKRQFMHLAGQILQGQAQTILCVVRDDHGSGHREVISNWNGRAGNAGSSLFLGLTADNTVRFSDAFSAAGKITEPTKPFLLTAINGPEQASVFQNGRLLKSAPTLARRRLDTPWVIGQQGNIDGEYWKGDIAEIRVYNRALSDEERQTVELELAKYYDLPRPTLVKAKPKPKPNPMQEPLSPQRLALASLCHVLMNSNEFLFVD</sequence>
<feature type="compositionally biased region" description="Polar residues" evidence="1">
    <location>
        <begin position="777"/>
        <end position="794"/>
    </location>
</feature>
<gene>
    <name evidence="6" type="ORF">UC8_12610</name>
</gene>
<proteinExistence type="predicted"/>
<dbReference type="Pfam" id="PF07583">
    <property type="entry name" value="PSCyt2"/>
    <property type="match status" value="1"/>
</dbReference>
<dbReference type="AlphaFoldDB" id="A0A5B9QJK0"/>
<dbReference type="InterPro" id="IPR011429">
    <property type="entry name" value="Cyt_c_Planctomycete-type"/>
</dbReference>
<evidence type="ECO:0000259" key="5">
    <source>
        <dbReference type="Pfam" id="PF07635"/>
    </source>
</evidence>
<feature type="domain" description="Cytochrome C Planctomycete-type" evidence="5">
    <location>
        <begin position="61"/>
        <end position="114"/>
    </location>
</feature>
<dbReference type="Pfam" id="PF07635">
    <property type="entry name" value="PSCyt1"/>
    <property type="match status" value="1"/>
</dbReference>
<dbReference type="InterPro" id="IPR011444">
    <property type="entry name" value="DUF1549"/>
</dbReference>
<keyword evidence="7" id="KW-1185">Reference proteome</keyword>
<keyword evidence="2" id="KW-1133">Transmembrane helix</keyword>
<evidence type="ECO:0000259" key="4">
    <source>
        <dbReference type="Pfam" id="PF07587"/>
    </source>
</evidence>
<evidence type="ECO:0000256" key="2">
    <source>
        <dbReference type="SAM" id="Phobius"/>
    </source>
</evidence>
<dbReference type="PANTHER" id="PTHR35889:SF3">
    <property type="entry name" value="F-BOX DOMAIN-CONTAINING PROTEIN"/>
    <property type="match status" value="1"/>
</dbReference>
<feature type="transmembrane region" description="Helical" evidence="2">
    <location>
        <begin position="21"/>
        <end position="43"/>
    </location>
</feature>
<keyword evidence="2" id="KW-0812">Transmembrane</keyword>
<feature type="region of interest" description="Disordered" evidence="1">
    <location>
        <begin position="765"/>
        <end position="794"/>
    </location>
</feature>
<feature type="domain" description="DUF1549" evidence="3">
    <location>
        <begin position="184"/>
        <end position="386"/>
    </location>
</feature>
<reference evidence="6 7" key="1">
    <citation type="submission" date="2019-08" db="EMBL/GenBank/DDBJ databases">
        <title>Deep-cultivation of Planctomycetes and their phenomic and genomic characterization uncovers novel biology.</title>
        <authorList>
            <person name="Wiegand S."/>
            <person name="Jogler M."/>
            <person name="Boedeker C."/>
            <person name="Pinto D."/>
            <person name="Vollmers J."/>
            <person name="Rivas-Marin E."/>
            <person name="Kohn T."/>
            <person name="Peeters S.H."/>
            <person name="Heuer A."/>
            <person name="Rast P."/>
            <person name="Oberbeckmann S."/>
            <person name="Bunk B."/>
            <person name="Jeske O."/>
            <person name="Meyerdierks A."/>
            <person name="Storesund J.E."/>
            <person name="Kallscheuer N."/>
            <person name="Luecker S."/>
            <person name="Lage O.M."/>
            <person name="Pohl T."/>
            <person name="Merkel B.J."/>
            <person name="Hornburger P."/>
            <person name="Mueller R.-W."/>
            <person name="Bruemmer F."/>
            <person name="Labrenz M."/>
            <person name="Spormann A.M."/>
            <person name="Op den Camp H."/>
            <person name="Overmann J."/>
            <person name="Amann R."/>
            <person name="Jetten M.S.M."/>
            <person name="Mascher T."/>
            <person name="Medema M.H."/>
            <person name="Devos D.P."/>
            <person name="Kaster A.-K."/>
            <person name="Ovreas L."/>
            <person name="Rohde M."/>
            <person name="Galperin M.Y."/>
            <person name="Jogler C."/>
        </authorList>
    </citation>
    <scope>NUCLEOTIDE SEQUENCE [LARGE SCALE GENOMIC DNA]</scope>
    <source>
        <strain evidence="6 7">UC8</strain>
    </source>
</reference>
<evidence type="ECO:0000259" key="3">
    <source>
        <dbReference type="Pfam" id="PF07583"/>
    </source>
</evidence>
<keyword evidence="2" id="KW-0472">Membrane</keyword>
<accession>A0A5B9QJK0</accession>
<dbReference type="Proteomes" id="UP000325286">
    <property type="component" value="Chromosome"/>
</dbReference>
<dbReference type="InterPro" id="IPR022655">
    <property type="entry name" value="DUF1553"/>
</dbReference>
<dbReference type="Pfam" id="PF07587">
    <property type="entry name" value="PSD1"/>
    <property type="match status" value="1"/>
</dbReference>
<evidence type="ECO:0000256" key="1">
    <source>
        <dbReference type="SAM" id="MobiDB-lite"/>
    </source>
</evidence>
<evidence type="ECO:0000313" key="7">
    <source>
        <dbReference type="Proteomes" id="UP000325286"/>
    </source>
</evidence>
<dbReference type="SUPFAM" id="SSF49899">
    <property type="entry name" value="Concanavalin A-like lectins/glucanases"/>
    <property type="match status" value="1"/>
</dbReference>
<dbReference type="KEGG" id="rul:UC8_12610"/>
<dbReference type="RefSeq" id="WP_068138648.1">
    <property type="nucleotide sequence ID" value="NZ_CP042914.1"/>
</dbReference>
<dbReference type="PANTHER" id="PTHR35889">
    <property type="entry name" value="CYCLOINULO-OLIGOSACCHARIDE FRUCTANOTRANSFERASE-RELATED"/>
    <property type="match status" value="1"/>
</dbReference>
<dbReference type="Pfam" id="PF13385">
    <property type="entry name" value="Laminin_G_3"/>
    <property type="match status" value="1"/>
</dbReference>
<dbReference type="Gene3D" id="2.60.120.200">
    <property type="match status" value="1"/>
</dbReference>
<protein>
    <submittedName>
        <fullName evidence="6">Planctomycete cytochrome C</fullName>
    </submittedName>
</protein>
<name>A0A5B9QJK0_9BACT</name>
<organism evidence="6 7">
    <name type="scientific">Roseimaritima ulvae</name>
    <dbReference type="NCBI Taxonomy" id="980254"/>
    <lineage>
        <taxon>Bacteria</taxon>
        <taxon>Pseudomonadati</taxon>
        <taxon>Planctomycetota</taxon>
        <taxon>Planctomycetia</taxon>
        <taxon>Pirellulales</taxon>
        <taxon>Pirellulaceae</taxon>
        <taxon>Roseimaritima</taxon>
    </lineage>
</organism>
<evidence type="ECO:0000313" key="6">
    <source>
        <dbReference type="EMBL" id="QEG39297.1"/>
    </source>
</evidence>